<organism evidence="3 4">
    <name type="scientific">Senna tora</name>
    <dbReference type="NCBI Taxonomy" id="362788"/>
    <lineage>
        <taxon>Eukaryota</taxon>
        <taxon>Viridiplantae</taxon>
        <taxon>Streptophyta</taxon>
        <taxon>Embryophyta</taxon>
        <taxon>Tracheophyta</taxon>
        <taxon>Spermatophyta</taxon>
        <taxon>Magnoliopsida</taxon>
        <taxon>eudicotyledons</taxon>
        <taxon>Gunneridae</taxon>
        <taxon>Pentapetalae</taxon>
        <taxon>rosids</taxon>
        <taxon>fabids</taxon>
        <taxon>Fabales</taxon>
        <taxon>Fabaceae</taxon>
        <taxon>Caesalpinioideae</taxon>
        <taxon>Cassia clade</taxon>
        <taxon>Senna</taxon>
    </lineage>
</organism>
<keyword evidence="4" id="KW-1185">Reference proteome</keyword>
<dbReference type="Gene3D" id="2.40.50.140">
    <property type="entry name" value="Nucleic acid-binding proteins"/>
    <property type="match status" value="1"/>
</dbReference>
<dbReference type="InterPro" id="IPR008906">
    <property type="entry name" value="HATC_C_dom"/>
</dbReference>
<comment type="caution">
    <text evidence="3">The sequence shown here is derived from an EMBL/GenBank/DDBJ whole genome shotgun (WGS) entry which is preliminary data.</text>
</comment>
<accession>A0A834SYA0</accession>
<evidence type="ECO:0000259" key="1">
    <source>
        <dbReference type="Pfam" id="PF02721"/>
    </source>
</evidence>
<sequence>MSSKNYKGHKTTVEHFWFKRYSENLQPSFNVPSRHMVKSDIMKIYEAQKVKSMGLLDKIGSRIVITTNLWIPSNQKKGFMAITSHFIDENWALQSRILRFAYLPCPHSAKSTSSTLVECFLDWNIDRKLSTINLDNCSTNDSLINLLLMKLDTSSLLLDGQLFHMRCCAHILSLIVQDGLAVIVDGISKVRSSVVFWSATPKREHSFREAALQLKILCTKKYWFVVHRIMGVVIVLDPRHGGGIKYPILQKMVRDILAIHISIVALESTFSTGGRLVSPHRSKLKEDTLEALMCSQTWICKEQQDLLTRYWTIEARVVRLWHLPLFSKNSHNDAMEMVLCDREGSKIAVYDKSTFTLKYLGNLKEDIIGRIITLSGVQHSSNNASNSNRLNIEIEDDQYVDQIVEFMIRHNSGAVMIAL</sequence>
<evidence type="ECO:0000259" key="2">
    <source>
        <dbReference type="Pfam" id="PF05699"/>
    </source>
</evidence>
<name>A0A834SYA0_9FABA</name>
<dbReference type="InterPro" id="IPR003871">
    <property type="entry name" value="RFA1B/D_OB_1st"/>
</dbReference>
<dbReference type="EMBL" id="JAAIUW010000010">
    <property type="protein sequence ID" value="KAF7811903.1"/>
    <property type="molecule type" value="Genomic_DNA"/>
</dbReference>
<dbReference type="PANTHER" id="PTHR46481">
    <property type="entry name" value="ZINC FINGER BED DOMAIN-CONTAINING PROTEIN 4"/>
    <property type="match status" value="1"/>
</dbReference>
<dbReference type="InterPro" id="IPR012337">
    <property type="entry name" value="RNaseH-like_sf"/>
</dbReference>
<feature type="domain" description="HAT C-terminal dimerisation" evidence="2">
    <location>
        <begin position="245"/>
        <end position="299"/>
    </location>
</feature>
<dbReference type="PANTHER" id="PTHR46481:SF11">
    <property type="entry name" value="ZINC FINGER BED DOMAIN-CONTAINING PROTEIN RICESLEEPER 2-LIKE"/>
    <property type="match status" value="1"/>
</dbReference>
<dbReference type="OrthoDB" id="1427869at2759"/>
<dbReference type="SUPFAM" id="SSF53098">
    <property type="entry name" value="Ribonuclease H-like"/>
    <property type="match status" value="2"/>
</dbReference>
<dbReference type="InterPro" id="IPR012340">
    <property type="entry name" value="NA-bd_OB-fold"/>
</dbReference>
<reference evidence="3" key="1">
    <citation type="submission" date="2020-09" db="EMBL/GenBank/DDBJ databases">
        <title>Genome-Enabled Discovery of Anthraquinone Biosynthesis in Senna tora.</title>
        <authorList>
            <person name="Kang S.-H."/>
            <person name="Pandey R.P."/>
            <person name="Lee C.-M."/>
            <person name="Sim J.-S."/>
            <person name="Jeong J.-T."/>
            <person name="Choi B.-S."/>
            <person name="Jung M."/>
            <person name="Ginzburg D."/>
            <person name="Zhao K."/>
            <person name="Won S.Y."/>
            <person name="Oh T.-J."/>
            <person name="Yu Y."/>
            <person name="Kim N.-H."/>
            <person name="Lee O.R."/>
            <person name="Lee T.-H."/>
            <person name="Bashyal P."/>
            <person name="Kim T.-S."/>
            <person name="Lee W.-H."/>
            <person name="Kawkins C."/>
            <person name="Kim C.-K."/>
            <person name="Kim J.S."/>
            <person name="Ahn B.O."/>
            <person name="Rhee S.Y."/>
            <person name="Sohng J.K."/>
        </authorList>
    </citation>
    <scope>NUCLEOTIDE SEQUENCE</scope>
    <source>
        <tissue evidence="3">Leaf</tissue>
    </source>
</reference>
<dbReference type="Proteomes" id="UP000634136">
    <property type="component" value="Unassembled WGS sequence"/>
</dbReference>
<dbReference type="GO" id="GO:0046983">
    <property type="term" value="F:protein dimerization activity"/>
    <property type="evidence" value="ECO:0007669"/>
    <property type="project" value="InterPro"/>
</dbReference>
<gene>
    <name evidence="3" type="ORF">G2W53_032879</name>
</gene>
<dbReference type="Pfam" id="PF05699">
    <property type="entry name" value="Dimer_Tnp_hAT"/>
    <property type="match status" value="1"/>
</dbReference>
<dbReference type="AlphaFoldDB" id="A0A834SYA0"/>
<dbReference type="InterPro" id="IPR052035">
    <property type="entry name" value="ZnF_BED_domain_contain"/>
</dbReference>
<feature type="domain" description="Replication protein A 70 kDa DNA-binding subunit B/D first OB fold" evidence="1">
    <location>
        <begin position="310"/>
        <end position="387"/>
    </location>
</feature>
<proteinExistence type="predicted"/>
<evidence type="ECO:0000313" key="4">
    <source>
        <dbReference type="Proteomes" id="UP000634136"/>
    </source>
</evidence>
<evidence type="ECO:0000313" key="3">
    <source>
        <dbReference type="EMBL" id="KAF7811903.1"/>
    </source>
</evidence>
<protein>
    <submittedName>
        <fullName evidence="3">Zinc finger BED domain-containing protein RICESLEEPER 2-like</fullName>
    </submittedName>
</protein>
<dbReference type="Pfam" id="PF02721">
    <property type="entry name" value="DUF223"/>
    <property type="match status" value="1"/>
</dbReference>